<evidence type="ECO:0000313" key="1">
    <source>
        <dbReference type="EMBL" id="PPR05631.1"/>
    </source>
</evidence>
<dbReference type="Proteomes" id="UP000284706">
    <property type="component" value="Unassembled WGS sequence"/>
</dbReference>
<reference evidence="1 2" key="1">
    <citation type="journal article" date="2018" name="Evol. Lett.">
        <title>Horizontal gene cluster transfer increased hallucinogenic mushroom diversity.</title>
        <authorList>
            <person name="Reynolds H.T."/>
            <person name="Vijayakumar V."/>
            <person name="Gluck-Thaler E."/>
            <person name="Korotkin H.B."/>
            <person name="Matheny P.B."/>
            <person name="Slot J.C."/>
        </authorList>
    </citation>
    <scope>NUCLEOTIDE SEQUENCE [LARGE SCALE GENOMIC DNA]</scope>
    <source>
        <strain evidence="1 2">SRW20</strain>
    </source>
</reference>
<organism evidence="1 2">
    <name type="scientific">Gymnopilus dilepis</name>
    <dbReference type="NCBI Taxonomy" id="231916"/>
    <lineage>
        <taxon>Eukaryota</taxon>
        <taxon>Fungi</taxon>
        <taxon>Dikarya</taxon>
        <taxon>Basidiomycota</taxon>
        <taxon>Agaricomycotina</taxon>
        <taxon>Agaricomycetes</taxon>
        <taxon>Agaricomycetidae</taxon>
        <taxon>Agaricales</taxon>
        <taxon>Agaricineae</taxon>
        <taxon>Hymenogastraceae</taxon>
        <taxon>Gymnopilus</taxon>
    </lineage>
</organism>
<dbReference type="AlphaFoldDB" id="A0A409YRJ2"/>
<name>A0A409YRJ2_9AGAR</name>
<comment type="caution">
    <text evidence="1">The sequence shown here is derived from an EMBL/GenBank/DDBJ whole genome shotgun (WGS) entry which is preliminary data.</text>
</comment>
<dbReference type="InParanoid" id="A0A409YRJ2"/>
<gene>
    <name evidence="1" type="ORF">CVT26_009309</name>
</gene>
<accession>A0A409YRJ2</accession>
<dbReference type="EMBL" id="NHYE01000451">
    <property type="protein sequence ID" value="PPR05631.1"/>
    <property type="molecule type" value="Genomic_DNA"/>
</dbReference>
<protein>
    <submittedName>
        <fullName evidence="1">Uncharacterized protein</fullName>
    </submittedName>
</protein>
<evidence type="ECO:0000313" key="2">
    <source>
        <dbReference type="Proteomes" id="UP000284706"/>
    </source>
</evidence>
<proteinExistence type="predicted"/>
<keyword evidence="2" id="KW-1185">Reference proteome</keyword>
<sequence>PYIKAWGVTLPQSKIDVQPKPHARTHKRPSLTKWKREVCTGRIPQNRLLLGWFKGTPLPEGAEATSLHDAEGKRRSYQPAASHPQTSFTLRPQRLGGPQQPLPRFCPSAFTSCTKLLTHPQRFTTENQNGLIPGKPLQRRLILRASKSHHHG</sequence>
<feature type="non-terminal residue" evidence="1">
    <location>
        <position position="1"/>
    </location>
</feature>